<evidence type="ECO:0000313" key="11">
    <source>
        <dbReference type="EMBL" id="MCC5466233.1"/>
    </source>
</evidence>
<dbReference type="Pfam" id="PF02518">
    <property type="entry name" value="HATPase_c"/>
    <property type="match status" value="1"/>
</dbReference>
<comment type="caution">
    <text evidence="11">The sequence shown here is derived from an EMBL/GenBank/DDBJ whole genome shotgun (WGS) entry which is preliminary data.</text>
</comment>
<evidence type="ECO:0000256" key="6">
    <source>
        <dbReference type="ARBA" id="ARBA00022777"/>
    </source>
</evidence>
<keyword evidence="8" id="KW-0902">Two-component regulatory system</keyword>
<dbReference type="InterPro" id="IPR005467">
    <property type="entry name" value="His_kinase_dom"/>
</dbReference>
<evidence type="ECO:0000259" key="10">
    <source>
        <dbReference type="PROSITE" id="PS50109"/>
    </source>
</evidence>
<feature type="domain" description="Histidine kinase" evidence="10">
    <location>
        <begin position="461"/>
        <end position="670"/>
    </location>
</feature>
<dbReference type="InterPro" id="IPR001638">
    <property type="entry name" value="Solute-binding_3/MltF_N"/>
</dbReference>
<dbReference type="InterPro" id="IPR000014">
    <property type="entry name" value="PAS"/>
</dbReference>
<dbReference type="PANTHER" id="PTHR43065">
    <property type="entry name" value="SENSOR HISTIDINE KINASE"/>
    <property type="match status" value="1"/>
</dbReference>
<dbReference type="PRINTS" id="PR00344">
    <property type="entry name" value="BCTRLSENSOR"/>
</dbReference>
<dbReference type="SMART" id="SM00062">
    <property type="entry name" value="PBPb"/>
    <property type="match status" value="1"/>
</dbReference>
<dbReference type="InterPro" id="IPR036097">
    <property type="entry name" value="HisK_dim/P_sf"/>
</dbReference>
<organism evidence="11 12">
    <name type="scientific">Pelosinus baikalensis</name>
    <dbReference type="NCBI Taxonomy" id="2892015"/>
    <lineage>
        <taxon>Bacteria</taxon>
        <taxon>Bacillati</taxon>
        <taxon>Bacillota</taxon>
        <taxon>Negativicutes</taxon>
        <taxon>Selenomonadales</taxon>
        <taxon>Sporomusaceae</taxon>
        <taxon>Pelosinus</taxon>
    </lineage>
</organism>
<proteinExistence type="predicted"/>
<name>A0ABS8HSR9_9FIRM</name>
<keyword evidence="6" id="KW-0418">Kinase</keyword>
<evidence type="ECO:0000256" key="8">
    <source>
        <dbReference type="ARBA" id="ARBA00023012"/>
    </source>
</evidence>
<keyword evidence="12" id="KW-1185">Reference proteome</keyword>
<dbReference type="InterPro" id="IPR036890">
    <property type="entry name" value="HATPase_C_sf"/>
</dbReference>
<keyword evidence="7" id="KW-0067">ATP-binding</keyword>
<evidence type="ECO:0000256" key="2">
    <source>
        <dbReference type="ARBA" id="ARBA00012438"/>
    </source>
</evidence>
<evidence type="ECO:0000256" key="3">
    <source>
        <dbReference type="ARBA" id="ARBA00022553"/>
    </source>
</evidence>
<keyword evidence="5" id="KW-0547">Nucleotide-binding</keyword>
<sequence>MHKKLVYTIILIILLVLGVINSFWEFEYNVNSLESFGKSNELTREEREWLDQHGDIIYGADNNAPPLRYMDEESKQYQGIVIDYIRALSIELEKEIKVKPLVWNQALDSLAKGETDICDMYPSEERAKYYLFSEPIYNEKSIILVPRDNQEISHYNDLRNKAVAAQEGDYVCEFLNSKVDSIDYVYAPDYYGAIMRLKEGKVSAVVGDEPVISWLIDKLNLENEFKILENPIYEKECVLAVPKSEKILLNIINKGIYNLNRKNTMAKIQQKWFGISAPFIKQKILEKLGLSVGIFSIVILMSFFLFYTWNYQLKKEVQKRTEELYMSRNDLETTFNGLIHWMIIVNKDYRIVEVNKSFCDIMKHDKNDIINKKCREFPGSLCTADCDSCIINRTLLEEKNLQYEFKYRNRIYEMSTFPLKDNLKNTHRILIMIKDITSSRVVEQQLLHSNKMAAIGQLAAGVAHEIRNPLGLIRNYCYLLKNDMNINHNVSKEAVSVIEASVEKASNVIENLLNFSRISGNSRENINIRDCISSIIKLEHKVMVKRNIQEEIICDTDIICYVNQESIKHIFINLIANAIDAMPDGGVLTIRCEKKQDTLFISCSDTGIGINEKDLDNIFNPFFTTKRLGQGTGLGLYIVYNEVQKFVGDIKVSSKLGKGTDFYITLPLKGEDITNEEQ</sequence>
<dbReference type="Pfam" id="PF00497">
    <property type="entry name" value="SBP_bac_3"/>
    <property type="match status" value="1"/>
</dbReference>
<dbReference type="Pfam" id="PF00512">
    <property type="entry name" value="HisKA"/>
    <property type="match status" value="1"/>
</dbReference>
<evidence type="ECO:0000256" key="7">
    <source>
        <dbReference type="ARBA" id="ARBA00022840"/>
    </source>
</evidence>
<evidence type="ECO:0000313" key="12">
    <source>
        <dbReference type="Proteomes" id="UP001165492"/>
    </source>
</evidence>
<dbReference type="Gene3D" id="3.30.450.20">
    <property type="entry name" value="PAS domain"/>
    <property type="match status" value="1"/>
</dbReference>
<protein>
    <recommendedName>
        <fullName evidence="2">histidine kinase</fullName>
        <ecNumber evidence="2">2.7.13.3</ecNumber>
    </recommendedName>
</protein>
<keyword evidence="3" id="KW-0597">Phosphoprotein</keyword>
<keyword evidence="9" id="KW-0472">Membrane</keyword>
<dbReference type="EMBL" id="JAJHJB010000016">
    <property type="protein sequence ID" value="MCC5466233.1"/>
    <property type="molecule type" value="Genomic_DNA"/>
</dbReference>
<evidence type="ECO:0000256" key="5">
    <source>
        <dbReference type="ARBA" id="ARBA00022741"/>
    </source>
</evidence>
<dbReference type="Gene3D" id="3.40.190.10">
    <property type="entry name" value="Periplasmic binding protein-like II"/>
    <property type="match status" value="2"/>
</dbReference>
<dbReference type="SMART" id="SM00388">
    <property type="entry name" value="HisKA"/>
    <property type="match status" value="1"/>
</dbReference>
<dbReference type="NCBIfam" id="TIGR00229">
    <property type="entry name" value="sensory_box"/>
    <property type="match status" value="1"/>
</dbReference>
<dbReference type="InterPro" id="IPR003661">
    <property type="entry name" value="HisK_dim/P_dom"/>
</dbReference>
<evidence type="ECO:0000256" key="1">
    <source>
        <dbReference type="ARBA" id="ARBA00000085"/>
    </source>
</evidence>
<dbReference type="InterPro" id="IPR004358">
    <property type="entry name" value="Sig_transdc_His_kin-like_C"/>
</dbReference>
<dbReference type="RefSeq" id="WP_229535405.1">
    <property type="nucleotide sequence ID" value="NZ_JAJHJB010000016.1"/>
</dbReference>
<dbReference type="Pfam" id="PF13426">
    <property type="entry name" value="PAS_9"/>
    <property type="match status" value="1"/>
</dbReference>
<dbReference type="SUPFAM" id="SSF55874">
    <property type="entry name" value="ATPase domain of HSP90 chaperone/DNA topoisomerase II/histidine kinase"/>
    <property type="match status" value="1"/>
</dbReference>
<reference evidence="11" key="1">
    <citation type="submission" date="2021-11" db="EMBL/GenBank/DDBJ databases">
        <title>Description of a new species Pelosinus isolated from the bottom sediments of Lake Baikal.</title>
        <authorList>
            <person name="Zakharyuk A."/>
        </authorList>
    </citation>
    <scope>NUCLEOTIDE SEQUENCE</scope>
    <source>
        <strain evidence="11">Bkl1</strain>
    </source>
</reference>
<feature type="transmembrane region" description="Helical" evidence="9">
    <location>
        <begin position="6"/>
        <end position="24"/>
    </location>
</feature>
<dbReference type="SUPFAM" id="SSF47384">
    <property type="entry name" value="Homodimeric domain of signal transducing histidine kinase"/>
    <property type="match status" value="1"/>
</dbReference>
<dbReference type="SMART" id="SM00387">
    <property type="entry name" value="HATPase_c"/>
    <property type="match status" value="1"/>
</dbReference>
<dbReference type="EC" id="2.7.13.3" evidence="2"/>
<evidence type="ECO:0000256" key="4">
    <source>
        <dbReference type="ARBA" id="ARBA00022679"/>
    </source>
</evidence>
<keyword evidence="9" id="KW-1133">Transmembrane helix</keyword>
<dbReference type="CDD" id="cd00082">
    <property type="entry name" value="HisKA"/>
    <property type="match status" value="1"/>
</dbReference>
<keyword evidence="9" id="KW-0812">Transmembrane</keyword>
<dbReference type="Proteomes" id="UP001165492">
    <property type="component" value="Unassembled WGS sequence"/>
</dbReference>
<evidence type="ECO:0000256" key="9">
    <source>
        <dbReference type="SAM" id="Phobius"/>
    </source>
</evidence>
<dbReference type="SUPFAM" id="SSF53850">
    <property type="entry name" value="Periplasmic binding protein-like II"/>
    <property type="match status" value="1"/>
</dbReference>
<dbReference type="SUPFAM" id="SSF55785">
    <property type="entry name" value="PYP-like sensor domain (PAS domain)"/>
    <property type="match status" value="1"/>
</dbReference>
<feature type="transmembrane region" description="Helical" evidence="9">
    <location>
        <begin position="288"/>
        <end position="309"/>
    </location>
</feature>
<gene>
    <name evidence="11" type="ORF">LMF89_12810</name>
</gene>
<keyword evidence="4" id="KW-0808">Transferase</keyword>
<dbReference type="Gene3D" id="3.30.565.10">
    <property type="entry name" value="Histidine kinase-like ATPase, C-terminal domain"/>
    <property type="match status" value="1"/>
</dbReference>
<dbReference type="InterPro" id="IPR035965">
    <property type="entry name" value="PAS-like_dom_sf"/>
</dbReference>
<dbReference type="PROSITE" id="PS50109">
    <property type="entry name" value="HIS_KIN"/>
    <property type="match status" value="1"/>
</dbReference>
<dbReference type="PANTHER" id="PTHR43065:SF46">
    <property type="entry name" value="C4-DICARBOXYLATE TRANSPORT SENSOR PROTEIN DCTB"/>
    <property type="match status" value="1"/>
</dbReference>
<accession>A0ABS8HSR9</accession>
<dbReference type="Gene3D" id="1.10.287.130">
    <property type="match status" value="1"/>
</dbReference>
<dbReference type="InterPro" id="IPR003594">
    <property type="entry name" value="HATPase_dom"/>
</dbReference>
<comment type="catalytic activity">
    <reaction evidence="1">
        <text>ATP + protein L-histidine = ADP + protein N-phospho-L-histidine.</text>
        <dbReference type="EC" id="2.7.13.3"/>
    </reaction>
</comment>